<feature type="region of interest" description="Disordered" evidence="3">
    <location>
        <begin position="127"/>
        <end position="166"/>
    </location>
</feature>
<dbReference type="AlphaFoldDB" id="A0A5M8QNY6"/>
<gene>
    <name evidence="5" type="ORF">FQ330_02250</name>
</gene>
<reference evidence="5 6" key="1">
    <citation type="submission" date="2019-08" db="EMBL/GenBank/DDBJ databases">
        <title>Agrococcus lahaulensis sp. nov., isolated from a cold desert of the Indian Himalayas.</title>
        <authorList>
            <person name="Qu J.H."/>
        </authorList>
    </citation>
    <scope>NUCLEOTIDE SEQUENCE [LARGE SCALE GENOMIC DNA]</scope>
    <source>
        <strain evidence="5 6">NS18</strain>
    </source>
</reference>
<evidence type="ECO:0000256" key="2">
    <source>
        <dbReference type="RuleBase" id="RU003616"/>
    </source>
</evidence>
<proteinExistence type="inferred from homology"/>
<evidence type="ECO:0000313" key="5">
    <source>
        <dbReference type="EMBL" id="KAA6436253.1"/>
    </source>
</evidence>
<protein>
    <submittedName>
        <fullName evidence="5">Hsp20/alpha crystallin family protein</fullName>
    </submittedName>
</protein>
<comment type="similarity">
    <text evidence="1 2">Belongs to the small heat shock protein (HSP20) family.</text>
</comment>
<feature type="domain" description="SHSP" evidence="4">
    <location>
        <begin position="24"/>
        <end position="135"/>
    </location>
</feature>
<dbReference type="Pfam" id="PF00011">
    <property type="entry name" value="HSP20"/>
    <property type="match status" value="1"/>
</dbReference>
<dbReference type="SUPFAM" id="SSF49764">
    <property type="entry name" value="HSP20-like chaperones"/>
    <property type="match status" value="1"/>
</dbReference>
<dbReference type="Gene3D" id="2.60.40.790">
    <property type="match status" value="1"/>
</dbReference>
<evidence type="ECO:0000259" key="4">
    <source>
        <dbReference type="PROSITE" id="PS01031"/>
    </source>
</evidence>
<accession>A0A5M8QNY6</accession>
<dbReference type="EMBL" id="VOIR01000011">
    <property type="protein sequence ID" value="KAA6436253.1"/>
    <property type="molecule type" value="Genomic_DNA"/>
</dbReference>
<dbReference type="InterPro" id="IPR002068">
    <property type="entry name" value="A-crystallin/Hsp20_dom"/>
</dbReference>
<evidence type="ECO:0000256" key="1">
    <source>
        <dbReference type="PROSITE-ProRule" id="PRU00285"/>
    </source>
</evidence>
<keyword evidence="6" id="KW-1185">Reference proteome</keyword>
<comment type="caution">
    <text evidence="5">The sequence shown here is derived from an EMBL/GenBank/DDBJ whole genome shotgun (WGS) entry which is preliminary data.</text>
</comment>
<dbReference type="RefSeq" id="WP_146354846.1">
    <property type="nucleotide sequence ID" value="NZ_JBFBFL010000005.1"/>
</dbReference>
<name>A0A5M8QNY6_9MICO</name>
<dbReference type="InterPro" id="IPR008978">
    <property type="entry name" value="HSP20-like_chaperone"/>
</dbReference>
<evidence type="ECO:0000256" key="3">
    <source>
        <dbReference type="SAM" id="MobiDB-lite"/>
    </source>
</evidence>
<dbReference type="InterPro" id="IPR031107">
    <property type="entry name" value="Small_HSP"/>
</dbReference>
<dbReference type="CDD" id="cd06464">
    <property type="entry name" value="ACD_sHsps-like"/>
    <property type="match status" value="1"/>
</dbReference>
<feature type="compositionally biased region" description="Polar residues" evidence="3">
    <location>
        <begin position="139"/>
        <end position="166"/>
    </location>
</feature>
<evidence type="ECO:0000313" key="6">
    <source>
        <dbReference type="Proteomes" id="UP000323221"/>
    </source>
</evidence>
<dbReference type="Proteomes" id="UP000323221">
    <property type="component" value="Unassembled WGS sequence"/>
</dbReference>
<organism evidence="5 6">
    <name type="scientific">Agrococcus sediminis</name>
    <dbReference type="NCBI Taxonomy" id="2599924"/>
    <lineage>
        <taxon>Bacteria</taxon>
        <taxon>Bacillati</taxon>
        <taxon>Actinomycetota</taxon>
        <taxon>Actinomycetes</taxon>
        <taxon>Micrococcales</taxon>
        <taxon>Microbacteriaceae</taxon>
        <taxon>Agrococcus</taxon>
    </lineage>
</organism>
<dbReference type="OrthoDB" id="5242916at2"/>
<dbReference type="PANTHER" id="PTHR11527">
    <property type="entry name" value="HEAT-SHOCK PROTEIN 20 FAMILY MEMBER"/>
    <property type="match status" value="1"/>
</dbReference>
<sequence length="166" mass="17968">MALTFDPFREMDRMAARLLTSGGTERSSSWMPMDLYRAGDHYIVNVDLPGVDPGSIDLDVDANTLTIQAERTIGSADGAQWLAQERPAGRYMRQLGLGSDVDLERIEASYEHGVLMLTIPVAERAKPRKITVEQRDRQSQISAGGSGENQAPSSQTPAAAGSSTES</sequence>
<dbReference type="PROSITE" id="PS01031">
    <property type="entry name" value="SHSP"/>
    <property type="match status" value="1"/>
</dbReference>